<dbReference type="AlphaFoldDB" id="A0A9N7YCG9"/>
<reference evidence="2" key="1">
    <citation type="submission" date="2020-03" db="EMBL/GenBank/DDBJ databases">
        <authorList>
            <person name="Weist P."/>
        </authorList>
    </citation>
    <scope>NUCLEOTIDE SEQUENCE</scope>
</reference>
<keyword evidence="1" id="KW-0732">Signal</keyword>
<comment type="caution">
    <text evidence="2">The sequence shown here is derived from an EMBL/GenBank/DDBJ whole genome shotgun (WGS) entry which is preliminary data.</text>
</comment>
<evidence type="ECO:0000313" key="3">
    <source>
        <dbReference type="Proteomes" id="UP001153269"/>
    </source>
</evidence>
<protein>
    <submittedName>
        <fullName evidence="2">Uncharacterized protein</fullName>
    </submittedName>
</protein>
<accession>A0A9N7YCG9</accession>
<evidence type="ECO:0000256" key="1">
    <source>
        <dbReference type="SAM" id="SignalP"/>
    </source>
</evidence>
<sequence length="84" mass="8752">MTIFQFGVIVFAFCLTTQVVSTNNTTPMAGNSTDAPNPTIMATLSSTNATNATTATGAGVSLHAGPFSIVAHFIMAASLLQHYW</sequence>
<evidence type="ECO:0000313" key="2">
    <source>
        <dbReference type="EMBL" id="CAB1420661.1"/>
    </source>
</evidence>
<feature type="signal peptide" evidence="1">
    <location>
        <begin position="1"/>
        <end position="22"/>
    </location>
</feature>
<dbReference type="EMBL" id="CADEAL010000472">
    <property type="protein sequence ID" value="CAB1420661.1"/>
    <property type="molecule type" value="Genomic_DNA"/>
</dbReference>
<feature type="chain" id="PRO_5040327483" evidence="1">
    <location>
        <begin position="23"/>
        <end position="84"/>
    </location>
</feature>
<dbReference type="Proteomes" id="UP001153269">
    <property type="component" value="Unassembled WGS sequence"/>
</dbReference>
<keyword evidence="3" id="KW-1185">Reference proteome</keyword>
<name>A0A9N7YCG9_PLEPL</name>
<gene>
    <name evidence="2" type="ORF">PLEPLA_LOCUS8536</name>
</gene>
<proteinExistence type="predicted"/>
<organism evidence="2 3">
    <name type="scientific">Pleuronectes platessa</name>
    <name type="common">European plaice</name>
    <dbReference type="NCBI Taxonomy" id="8262"/>
    <lineage>
        <taxon>Eukaryota</taxon>
        <taxon>Metazoa</taxon>
        <taxon>Chordata</taxon>
        <taxon>Craniata</taxon>
        <taxon>Vertebrata</taxon>
        <taxon>Euteleostomi</taxon>
        <taxon>Actinopterygii</taxon>
        <taxon>Neopterygii</taxon>
        <taxon>Teleostei</taxon>
        <taxon>Neoteleostei</taxon>
        <taxon>Acanthomorphata</taxon>
        <taxon>Carangaria</taxon>
        <taxon>Pleuronectiformes</taxon>
        <taxon>Pleuronectoidei</taxon>
        <taxon>Pleuronectidae</taxon>
        <taxon>Pleuronectes</taxon>
    </lineage>
</organism>